<proteinExistence type="predicted"/>
<dbReference type="HOGENOM" id="CLU_125053_0_0_1"/>
<keyword evidence="2" id="KW-1133">Transmembrane helix</keyword>
<dbReference type="EMBL" id="KB445799">
    <property type="protein sequence ID" value="EMD35996.1"/>
    <property type="molecule type" value="Genomic_DNA"/>
</dbReference>
<dbReference type="OrthoDB" id="2804213at2759"/>
<dbReference type="AlphaFoldDB" id="M2RB44"/>
<organism evidence="3 4">
    <name type="scientific">Ceriporiopsis subvermispora (strain B)</name>
    <name type="common">White-rot fungus</name>
    <name type="synonym">Gelatoporia subvermispora</name>
    <dbReference type="NCBI Taxonomy" id="914234"/>
    <lineage>
        <taxon>Eukaryota</taxon>
        <taxon>Fungi</taxon>
        <taxon>Dikarya</taxon>
        <taxon>Basidiomycota</taxon>
        <taxon>Agaricomycotina</taxon>
        <taxon>Agaricomycetes</taxon>
        <taxon>Polyporales</taxon>
        <taxon>Gelatoporiaceae</taxon>
        <taxon>Gelatoporia</taxon>
    </lineage>
</organism>
<evidence type="ECO:0000256" key="2">
    <source>
        <dbReference type="SAM" id="Phobius"/>
    </source>
</evidence>
<gene>
    <name evidence="3" type="ORF">CERSUDRAFT_96219</name>
</gene>
<reference evidence="3 4" key="1">
    <citation type="journal article" date="2012" name="Proc. Natl. Acad. Sci. U.S.A.">
        <title>Comparative genomics of Ceriporiopsis subvermispora and Phanerochaete chrysosporium provide insight into selective ligninolysis.</title>
        <authorList>
            <person name="Fernandez-Fueyo E."/>
            <person name="Ruiz-Duenas F.J."/>
            <person name="Ferreira P."/>
            <person name="Floudas D."/>
            <person name="Hibbett D.S."/>
            <person name="Canessa P."/>
            <person name="Larrondo L.F."/>
            <person name="James T.Y."/>
            <person name="Seelenfreund D."/>
            <person name="Lobos S."/>
            <person name="Polanco R."/>
            <person name="Tello M."/>
            <person name="Honda Y."/>
            <person name="Watanabe T."/>
            <person name="Watanabe T."/>
            <person name="Ryu J.S."/>
            <person name="Kubicek C.P."/>
            <person name="Schmoll M."/>
            <person name="Gaskell J."/>
            <person name="Hammel K.E."/>
            <person name="St John F.J."/>
            <person name="Vanden Wymelenberg A."/>
            <person name="Sabat G."/>
            <person name="Splinter BonDurant S."/>
            <person name="Syed K."/>
            <person name="Yadav J.S."/>
            <person name="Doddapaneni H."/>
            <person name="Subramanian V."/>
            <person name="Lavin J.L."/>
            <person name="Oguiza J.A."/>
            <person name="Perez G."/>
            <person name="Pisabarro A.G."/>
            <person name="Ramirez L."/>
            <person name="Santoyo F."/>
            <person name="Master E."/>
            <person name="Coutinho P.M."/>
            <person name="Henrissat B."/>
            <person name="Lombard V."/>
            <person name="Magnuson J.K."/>
            <person name="Kuees U."/>
            <person name="Hori C."/>
            <person name="Igarashi K."/>
            <person name="Samejima M."/>
            <person name="Held B.W."/>
            <person name="Barry K.W."/>
            <person name="LaButti K.M."/>
            <person name="Lapidus A."/>
            <person name="Lindquist E.A."/>
            <person name="Lucas S.M."/>
            <person name="Riley R."/>
            <person name="Salamov A.A."/>
            <person name="Hoffmeister D."/>
            <person name="Schwenk D."/>
            <person name="Hadar Y."/>
            <person name="Yarden O."/>
            <person name="de Vries R.P."/>
            <person name="Wiebenga A."/>
            <person name="Stenlid J."/>
            <person name="Eastwood D."/>
            <person name="Grigoriev I.V."/>
            <person name="Berka R.M."/>
            <person name="Blanchette R.A."/>
            <person name="Kersten P."/>
            <person name="Martinez A.T."/>
            <person name="Vicuna R."/>
            <person name="Cullen D."/>
        </authorList>
    </citation>
    <scope>NUCLEOTIDE SEQUENCE [LARGE SCALE GENOMIC DNA]</scope>
    <source>
        <strain evidence="3 4">B</strain>
    </source>
</reference>
<evidence type="ECO:0000256" key="1">
    <source>
        <dbReference type="SAM" id="MobiDB-lite"/>
    </source>
</evidence>
<feature type="region of interest" description="Disordered" evidence="1">
    <location>
        <begin position="123"/>
        <end position="156"/>
    </location>
</feature>
<dbReference type="Proteomes" id="UP000016930">
    <property type="component" value="Unassembled WGS sequence"/>
</dbReference>
<name>M2RB44_CERS8</name>
<feature type="compositionally biased region" description="Acidic residues" evidence="1">
    <location>
        <begin position="135"/>
        <end position="144"/>
    </location>
</feature>
<keyword evidence="4" id="KW-1185">Reference proteome</keyword>
<protein>
    <submittedName>
        <fullName evidence="3">Uncharacterized protein</fullName>
    </submittedName>
</protein>
<evidence type="ECO:0000313" key="3">
    <source>
        <dbReference type="EMBL" id="EMD35996.1"/>
    </source>
</evidence>
<accession>M2RB44</accession>
<sequence length="156" mass="17124">MAREHNIKTPLMTMLFRDGALYFLCLLSLNVLSIVGILTHTFIWAARFLTSLSSIIITHFLLNLRQLQYGSENSSEMSCPSFVRNGEPEQARSHGSASIRFGSLIGNMGESLIHGSNIGDAEEPWEGEQVLQDGTNEDNQDGEVAEVVVTDPSPSV</sequence>
<feature type="transmembrane region" description="Helical" evidence="2">
    <location>
        <begin position="20"/>
        <end position="38"/>
    </location>
</feature>
<evidence type="ECO:0000313" key="4">
    <source>
        <dbReference type="Proteomes" id="UP000016930"/>
    </source>
</evidence>
<keyword evidence="2" id="KW-0472">Membrane</keyword>
<keyword evidence="2" id="KW-0812">Transmembrane</keyword>